<dbReference type="Proteomes" id="UP001144978">
    <property type="component" value="Unassembled WGS sequence"/>
</dbReference>
<organism evidence="1 2">
    <name type="scientific">Trametes sanguinea</name>
    <dbReference type="NCBI Taxonomy" id="158606"/>
    <lineage>
        <taxon>Eukaryota</taxon>
        <taxon>Fungi</taxon>
        <taxon>Dikarya</taxon>
        <taxon>Basidiomycota</taxon>
        <taxon>Agaricomycotina</taxon>
        <taxon>Agaricomycetes</taxon>
        <taxon>Polyporales</taxon>
        <taxon>Polyporaceae</taxon>
        <taxon>Trametes</taxon>
    </lineage>
</organism>
<comment type="caution">
    <text evidence="1">The sequence shown here is derived from an EMBL/GenBank/DDBJ whole genome shotgun (WGS) entry which is preliminary data.</text>
</comment>
<sequence length="95" mass="10307">MKELLWASLCQRRPAEEMDAIRAGGVVPDTPPEHVKTQEDILNGIQDSGMPKEIVEKVLEIAEKGKENSASNDELIPGITALQEAVKKLQISSAA</sequence>
<keyword evidence="2" id="KW-1185">Reference proteome</keyword>
<protein>
    <submittedName>
        <fullName evidence="1">Uncharacterized protein</fullName>
    </submittedName>
</protein>
<evidence type="ECO:0000313" key="1">
    <source>
        <dbReference type="EMBL" id="KAJ2993521.1"/>
    </source>
</evidence>
<gene>
    <name evidence="1" type="ORF">NUW54_g7705</name>
</gene>
<reference evidence="1" key="1">
    <citation type="submission" date="2022-08" db="EMBL/GenBank/DDBJ databases">
        <title>Genome Sequence of Pycnoporus sanguineus.</title>
        <authorList>
            <person name="Buettner E."/>
        </authorList>
    </citation>
    <scope>NUCLEOTIDE SEQUENCE</scope>
    <source>
        <strain evidence="1">CG-C14</strain>
    </source>
</reference>
<accession>A0ACC1PKA3</accession>
<dbReference type="EMBL" id="JANSHE010002261">
    <property type="protein sequence ID" value="KAJ2993521.1"/>
    <property type="molecule type" value="Genomic_DNA"/>
</dbReference>
<evidence type="ECO:0000313" key="2">
    <source>
        <dbReference type="Proteomes" id="UP001144978"/>
    </source>
</evidence>
<proteinExistence type="predicted"/>
<name>A0ACC1PKA3_9APHY</name>